<keyword evidence="1" id="KW-0812">Transmembrane</keyword>
<name>A0ABW8JKC6_9GAMM</name>
<dbReference type="Proteomes" id="UP001620461">
    <property type="component" value="Unassembled WGS sequence"/>
</dbReference>
<feature type="transmembrane region" description="Helical" evidence="1">
    <location>
        <begin position="64"/>
        <end position="85"/>
    </location>
</feature>
<sequence length="147" mass="15815">MTVRQILGEGFALFCAVMLGLAAGAVWLLPVVFLRRPLPWLALPAGWLLALAIRQWVHGHRWNAALLAGLATLVANAYVRVLTAATDISSMTGYSLIDAMRTAGWSMLLDLARIGSSALDVAWAVAGVVVAVLVTLRAPRRRSRTAR</sequence>
<evidence type="ECO:0000313" key="2">
    <source>
        <dbReference type="EMBL" id="MFK2901298.1"/>
    </source>
</evidence>
<keyword evidence="1" id="KW-0472">Membrane</keyword>
<organism evidence="2 3">
    <name type="scientific">Dyella jejuensis</name>
    <dbReference type="NCBI Taxonomy" id="1432009"/>
    <lineage>
        <taxon>Bacteria</taxon>
        <taxon>Pseudomonadati</taxon>
        <taxon>Pseudomonadota</taxon>
        <taxon>Gammaproteobacteria</taxon>
        <taxon>Lysobacterales</taxon>
        <taxon>Rhodanobacteraceae</taxon>
        <taxon>Dyella</taxon>
    </lineage>
</organism>
<evidence type="ECO:0000313" key="3">
    <source>
        <dbReference type="Proteomes" id="UP001620461"/>
    </source>
</evidence>
<feature type="transmembrane region" description="Helical" evidence="1">
    <location>
        <begin position="121"/>
        <end position="138"/>
    </location>
</feature>
<accession>A0ABW8JKC6</accession>
<gene>
    <name evidence="2" type="ORF">ISP15_13225</name>
</gene>
<dbReference type="EMBL" id="JADIKJ010000015">
    <property type="protein sequence ID" value="MFK2901298.1"/>
    <property type="molecule type" value="Genomic_DNA"/>
</dbReference>
<feature type="transmembrane region" description="Helical" evidence="1">
    <location>
        <begin position="12"/>
        <end position="34"/>
    </location>
</feature>
<reference evidence="2 3" key="1">
    <citation type="submission" date="2020-10" db="EMBL/GenBank/DDBJ databases">
        <title>Phylogeny of dyella-like bacteria.</title>
        <authorList>
            <person name="Fu J."/>
        </authorList>
    </citation>
    <scope>NUCLEOTIDE SEQUENCE [LARGE SCALE GENOMIC DNA]</scope>
    <source>
        <strain evidence="2 3">JP1</strain>
    </source>
</reference>
<comment type="caution">
    <text evidence="2">The sequence shown here is derived from an EMBL/GenBank/DDBJ whole genome shotgun (WGS) entry which is preliminary data.</text>
</comment>
<keyword evidence="1" id="KW-1133">Transmembrane helix</keyword>
<feature type="transmembrane region" description="Helical" evidence="1">
    <location>
        <begin position="40"/>
        <end position="57"/>
    </location>
</feature>
<proteinExistence type="predicted"/>
<evidence type="ECO:0008006" key="4">
    <source>
        <dbReference type="Google" id="ProtNLM"/>
    </source>
</evidence>
<evidence type="ECO:0000256" key="1">
    <source>
        <dbReference type="SAM" id="Phobius"/>
    </source>
</evidence>
<protein>
    <recommendedName>
        <fullName evidence="4">Vitamin B12 transport system permease protein</fullName>
    </recommendedName>
</protein>
<keyword evidence="3" id="KW-1185">Reference proteome</keyword>
<dbReference type="RefSeq" id="WP_404548007.1">
    <property type="nucleotide sequence ID" value="NZ_JADIKJ010000015.1"/>
</dbReference>